<dbReference type="EMBL" id="KL363408">
    <property type="protein sequence ID" value="KFD45943.1"/>
    <property type="molecule type" value="Genomic_DNA"/>
</dbReference>
<organism evidence="1 2">
    <name type="scientific">Trichuris suis</name>
    <name type="common">pig whipworm</name>
    <dbReference type="NCBI Taxonomy" id="68888"/>
    <lineage>
        <taxon>Eukaryota</taxon>
        <taxon>Metazoa</taxon>
        <taxon>Ecdysozoa</taxon>
        <taxon>Nematoda</taxon>
        <taxon>Enoplea</taxon>
        <taxon>Dorylaimia</taxon>
        <taxon>Trichinellida</taxon>
        <taxon>Trichuridae</taxon>
        <taxon>Trichuris</taxon>
    </lineage>
</organism>
<gene>
    <name evidence="1" type="ORF">M513_13181</name>
</gene>
<sequence length="96" mass="10836">MMSRKGGCLGVGTKFSPSSSIVFSLSLKAEELGDYWSEGNAWFVHFSKAIELRGSIIRYEPKAHASQRRFPKPFGHTWNVTSCFLLHRAYGKLAMH</sequence>
<evidence type="ECO:0000313" key="1">
    <source>
        <dbReference type="EMBL" id="KFD45943.1"/>
    </source>
</evidence>
<dbReference type="Proteomes" id="UP000030764">
    <property type="component" value="Unassembled WGS sequence"/>
</dbReference>
<protein>
    <submittedName>
        <fullName evidence="1">Uncharacterized protein</fullName>
    </submittedName>
</protein>
<keyword evidence="2" id="KW-1185">Reference proteome</keyword>
<accession>A0A085LLU7</accession>
<reference evidence="1 2" key="1">
    <citation type="journal article" date="2014" name="Nat. Genet.">
        <title>Genome and transcriptome of the porcine whipworm Trichuris suis.</title>
        <authorList>
            <person name="Jex A.R."/>
            <person name="Nejsum P."/>
            <person name="Schwarz E.M."/>
            <person name="Hu L."/>
            <person name="Young N.D."/>
            <person name="Hall R.S."/>
            <person name="Korhonen P.K."/>
            <person name="Liao S."/>
            <person name="Thamsborg S."/>
            <person name="Xia J."/>
            <person name="Xu P."/>
            <person name="Wang S."/>
            <person name="Scheerlinck J.P."/>
            <person name="Hofmann A."/>
            <person name="Sternberg P.W."/>
            <person name="Wang J."/>
            <person name="Gasser R.B."/>
        </authorList>
    </citation>
    <scope>NUCLEOTIDE SEQUENCE [LARGE SCALE GENOMIC DNA]</scope>
    <source>
        <strain evidence="1">DCEP-RM93M</strain>
    </source>
</reference>
<proteinExistence type="predicted"/>
<dbReference type="AlphaFoldDB" id="A0A085LLU7"/>
<evidence type="ECO:0000313" key="2">
    <source>
        <dbReference type="Proteomes" id="UP000030764"/>
    </source>
</evidence>
<name>A0A085LLU7_9BILA</name>